<proteinExistence type="predicted"/>
<name>A7TDM9_VANPO</name>
<keyword evidence="3" id="KW-1185">Reference proteome</keyword>
<protein>
    <submittedName>
        <fullName evidence="2">Uncharacterized protein</fullName>
    </submittedName>
</protein>
<organism evidence="3">
    <name type="scientific">Vanderwaltozyma polyspora (strain ATCC 22028 / DSM 70294 / BCRC 21397 / CBS 2163 / NBRC 10782 / NRRL Y-8283 / UCD 57-17)</name>
    <name type="common">Kluyveromyces polysporus</name>
    <dbReference type="NCBI Taxonomy" id="436907"/>
    <lineage>
        <taxon>Eukaryota</taxon>
        <taxon>Fungi</taxon>
        <taxon>Dikarya</taxon>
        <taxon>Ascomycota</taxon>
        <taxon>Saccharomycotina</taxon>
        <taxon>Saccharomycetes</taxon>
        <taxon>Saccharomycetales</taxon>
        <taxon>Saccharomycetaceae</taxon>
        <taxon>Vanderwaltozyma</taxon>
    </lineage>
</organism>
<dbReference type="HOGENOM" id="CLU_2039835_0_0_1"/>
<dbReference type="InParanoid" id="A7TDM9"/>
<gene>
    <name evidence="2" type="ORF">Kpol_1018p27</name>
</gene>
<feature type="region of interest" description="Disordered" evidence="1">
    <location>
        <begin position="42"/>
        <end position="63"/>
    </location>
</feature>
<evidence type="ECO:0000256" key="1">
    <source>
        <dbReference type="SAM" id="MobiDB-lite"/>
    </source>
</evidence>
<dbReference type="GeneID" id="5547854"/>
<evidence type="ECO:0000313" key="2">
    <source>
        <dbReference type="EMBL" id="EDO19499.1"/>
    </source>
</evidence>
<dbReference type="Proteomes" id="UP000000267">
    <property type="component" value="Unassembled WGS sequence"/>
</dbReference>
<dbReference type="OrthoDB" id="10630292at2759"/>
<dbReference type="KEGG" id="vpo:Kpol_1018p27"/>
<reference evidence="2 3" key="1">
    <citation type="journal article" date="2007" name="Proc. Natl. Acad. Sci. U.S.A.">
        <title>Independent sorting-out of thousands of duplicated gene pairs in two yeast species descended from a whole-genome duplication.</title>
        <authorList>
            <person name="Scannell D.R."/>
            <person name="Frank A.C."/>
            <person name="Conant G.C."/>
            <person name="Byrne K.P."/>
            <person name="Woolfit M."/>
            <person name="Wolfe K.H."/>
        </authorList>
    </citation>
    <scope>NUCLEOTIDE SEQUENCE [LARGE SCALE GENOMIC DNA]</scope>
    <source>
        <strain evidence="3">ATCC 22028 / DSM 70294 / BCRC 21397 / CBS 2163 / NBRC 10782 / NRRL Y-8283 / UCD 57-17</strain>
    </source>
</reference>
<dbReference type="RefSeq" id="XP_001647357.1">
    <property type="nucleotide sequence ID" value="XM_001647307.1"/>
</dbReference>
<sequence length="121" mass="13607">MSYYYTSQNTAINSPSSFNDGIIINPSSQYTKKRLQQQLENRIPRNTSHISSSGGGGGDDDDLLFSMELQQPVNETSYILNSNAINYSLNSESPFFSNSLLDSNYNFDPAQQNYKIWLSTV</sequence>
<evidence type="ECO:0000313" key="3">
    <source>
        <dbReference type="Proteomes" id="UP000000267"/>
    </source>
</evidence>
<dbReference type="AlphaFoldDB" id="A7TDM9"/>
<accession>A7TDM9</accession>
<dbReference type="EMBL" id="DS480378">
    <property type="protein sequence ID" value="EDO19499.1"/>
    <property type="molecule type" value="Genomic_DNA"/>
</dbReference>